<feature type="region of interest" description="Disordered" evidence="1">
    <location>
        <begin position="16"/>
        <end position="53"/>
    </location>
</feature>
<sequence>MQLKFLALLSLAACAVAKPPDPNPNPKRPWPSPSPLFKGGQLKPLRGRTDPSTYNACGYFPTLHPRSLPTPTTLVKHLEPRQNETRRSESGPLTSTALPTRLTPTSVPPAVRKGSWKAYLNSLSEEERRNIEDAQKARTSNDKLSRTKMLECSRNAASTKSFNDDFSRDTRPTLTWSGTFAQKRTETSRDKAPTKTIFN</sequence>
<proteinExistence type="predicted"/>
<feature type="chain" id="PRO_5012722322" evidence="2">
    <location>
        <begin position="18"/>
        <end position="199"/>
    </location>
</feature>
<accession>A0A2C5Z9Y1</accession>
<evidence type="ECO:0000313" key="4">
    <source>
        <dbReference type="Proteomes" id="UP000226431"/>
    </source>
</evidence>
<feature type="compositionally biased region" description="Pro residues" evidence="1">
    <location>
        <begin position="19"/>
        <end position="34"/>
    </location>
</feature>
<feature type="compositionally biased region" description="Basic and acidic residues" evidence="1">
    <location>
        <begin position="183"/>
        <end position="193"/>
    </location>
</feature>
<dbReference type="EMBL" id="NJES01000071">
    <property type="protein sequence ID" value="PHH78675.1"/>
    <property type="molecule type" value="Genomic_DNA"/>
</dbReference>
<organism evidence="3 4">
    <name type="scientific">Ophiocordyceps camponoti-rufipedis</name>
    <dbReference type="NCBI Taxonomy" id="2004952"/>
    <lineage>
        <taxon>Eukaryota</taxon>
        <taxon>Fungi</taxon>
        <taxon>Dikarya</taxon>
        <taxon>Ascomycota</taxon>
        <taxon>Pezizomycotina</taxon>
        <taxon>Sordariomycetes</taxon>
        <taxon>Hypocreomycetidae</taxon>
        <taxon>Hypocreales</taxon>
        <taxon>Ophiocordycipitaceae</taxon>
        <taxon>Ophiocordyceps</taxon>
    </lineage>
</organism>
<evidence type="ECO:0000256" key="2">
    <source>
        <dbReference type="SAM" id="SignalP"/>
    </source>
</evidence>
<comment type="caution">
    <text evidence="3">The sequence shown here is derived from an EMBL/GenBank/DDBJ whole genome shotgun (WGS) entry which is preliminary data.</text>
</comment>
<feature type="region of interest" description="Disordered" evidence="1">
    <location>
        <begin position="79"/>
        <end position="110"/>
    </location>
</feature>
<keyword evidence="2" id="KW-0732">Signal</keyword>
<dbReference type="Proteomes" id="UP000226431">
    <property type="component" value="Unassembled WGS sequence"/>
</dbReference>
<reference evidence="3 4" key="1">
    <citation type="submission" date="2017-06" db="EMBL/GenBank/DDBJ databases">
        <title>Ant-infecting Ophiocordyceps genomes reveal a high diversity of potential behavioral manipulation genes and a possible major role for enterotoxins.</title>
        <authorList>
            <person name="De Bekker C."/>
            <person name="Evans H.C."/>
            <person name="Brachmann A."/>
            <person name="Hughes D.P."/>
        </authorList>
    </citation>
    <scope>NUCLEOTIDE SEQUENCE [LARGE SCALE GENOMIC DNA]</scope>
    <source>
        <strain evidence="3 4">Map16</strain>
    </source>
</reference>
<evidence type="ECO:0000256" key="1">
    <source>
        <dbReference type="SAM" id="MobiDB-lite"/>
    </source>
</evidence>
<protein>
    <submittedName>
        <fullName evidence="3">Uncharacterized protein</fullName>
    </submittedName>
</protein>
<feature type="compositionally biased region" description="Basic and acidic residues" evidence="1">
    <location>
        <begin position="79"/>
        <end position="89"/>
    </location>
</feature>
<name>A0A2C5Z9Y1_9HYPO</name>
<feature type="compositionally biased region" description="Polar residues" evidence="1">
    <location>
        <begin position="91"/>
        <end position="105"/>
    </location>
</feature>
<feature type="region of interest" description="Disordered" evidence="1">
    <location>
        <begin position="177"/>
        <end position="199"/>
    </location>
</feature>
<feature type="signal peptide" evidence="2">
    <location>
        <begin position="1"/>
        <end position="17"/>
    </location>
</feature>
<gene>
    <name evidence="3" type="ORF">CDD80_6487</name>
</gene>
<keyword evidence="4" id="KW-1185">Reference proteome</keyword>
<evidence type="ECO:0000313" key="3">
    <source>
        <dbReference type="EMBL" id="PHH78675.1"/>
    </source>
</evidence>
<dbReference type="AlphaFoldDB" id="A0A2C5Z9Y1"/>